<keyword evidence="11" id="KW-1185">Reference proteome</keyword>
<dbReference type="InterPro" id="IPR011047">
    <property type="entry name" value="Quinoprotein_ADH-like_sf"/>
</dbReference>
<evidence type="ECO:0000256" key="5">
    <source>
        <dbReference type="ARBA" id="ARBA00023125"/>
    </source>
</evidence>
<dbReference type="InterPro" id="IPR036388">
    <property type="entry name" value="WH-like_DNA-bd_sf"/>
</dbReference>
<dbReference type="InterPro" id="IPR016032">
    <property type="entry name" value="Sig_transdc_resp-reg_C-effctor"/>
</dbReference>
<evidence type="ECO:0000256" key="6">
    <source>
        <dbReference type="ARBA" id="ARBA00023163"/>
    </source>
</evidence>
<feature type="DNA-binding region" description="OmpR/PhoB-type" evidence="8">
    <location>
        <begin position="1"/>
        <end position="91"/>
    </location>
</feature>
<keyword evidence="4" id="KW-0805">Transcription regulation</keyword>
<dbReference type="SMART" id="SM01043">
    <property type="entry name" value="BTAD"/>
    <property type="match status" value="1"/>
</dbReference>
<dbReference type="Gene3D" id="2.130.10.10">
    <property type="entry name" value="YVTN repeat-like/Quinoprotein amine dehydrogenase"/>
    <property type="match status" value="4"/>
</dbReference>
<evidence type="ECO:0000256" key="8">
    <source>
        <dbReference type="PROSITE-ProRule" id="PRU01091"/>
    </source>
</evidence>
<dbReference type="SMART" id="SM00862">
    <property type="entry name" value="Trans_reg_C"/>
    <property type="match status" value="1"/>
</dbReference>
<dbReference type="GO" id="GO:0005829">
    <property type="term" value="C:cytosol"/>
    <property type="evidence" value="ECO:0007669"/>
    <property type="project" value="UniProtKB-ARBA"/>
</dbReference>
<evidence type="ECO:0000256" key="2">
    <source>
        <dbReference type="ARBA" id="ARBA00022574"/>
    </source>
</evidence>
<keyword evidence="2 7" id="KW-0853">WD repeat</keyword>
<dbReference type="CDD" id="cd00200">
    <property type="entry name" value="WD40"/>
    <property type="match status" value="1"/>
</dbReference>
<dbReference type="SUPFAM" id="SSF50998">
    <property type="entry name" value="Quinoprotein alcohol dehydrogenase-like"/>
    <property type="match status" value="1"/>
</dbReference>
<dbReference type="InterPro" id="IPR001680">
    <property type="entry name" value="WD40_rpt"/>
</dbReference>
<evidence type="ECO:0000256" key="4">
    <source>
        <dbReference type="ARBA" id="ARBA00023015"/>
    </source>
</evidence>
<feature type="repeat" description="WD" evidence="7">
    <location>
        <begin position="1019"/>
        <end position="1060"/>
    </location>
</feature>
<dbReference type="Gene3D" id="1.10.10.10">
    <property type="entry name" value="Winged helix-like DNA-binding domain superfamily/Winged helix DNA-binding domain"/>
    <property type="match status" value="1"/>
</dbReference>
<gene>
    <name evidence="10" type="ORF">OM076_39185</name>
</gene>
<name>A0A9X3N0E2_9ACTN</name>
<evidence type="ECO:0000259" key="9">
    <source>
        <dbReference type="PROSITE" id="PS51755"/>
    </source>
</evidence>
<dbReference type="EMBL" id="JAPDOD010000064">
    <property type="protein sequence ID" value="MDA0166356.1"/>
    <property type="molecule type" value="Genomic_DNA"/>
</dbReference>
<dbReference type="Proteomes" id="UP001149140">
    <property type="component" value="Unassembled WGS sequence"/>
</dbReference>
<dbReference type="InterPro" id="IPR019775">
    <property type="entry name" value="WD40_repeat_CS"/>
</dbReference>
<dbReference type="GO" id="GO:0000160">
    <property type="term" value="P:phosphorelay signal transduction system"/>
    <property type="evidence" value="ECO:0007669"/>
    <property type="project" value="InterPro"/>
</dbReference>
<dbReference type="SMART" id="SM00320">
    <property type="entry name" value="WD40"/>
    <property type="match status" value="7"/>
</dbReference>
<dbReference type="InterPro" id="IPR005158">
    <property type="entry name" value="BTAD"/>
</dbReference>
<dbReference type="GO" id="GO:0006355">
    <property type="term" value="P:regulation of DNA-templated transcription"/>
    <property type="evidence" value="ECO:0007669"/>
    <property type="project" value="InterPro"/>
</dbReference>
<evidence type="ECO:0000256" key="3">
    <source>
        <dbReference type="ARBA" id="ARBA00022737"/>
    </source>
</evidence>
<feature type="repeat" description="WD" evidence="7">
    <location>
        <begin position="1331"/>
        <end position="1372"/>
    </location>
</feature>
<evidence type="ECO:0000256" key="1">
    <source>
        <dbReference type="ARBA" id="ARBA00005820"/>
    </source>
</evidence>
<evidence type="ECO:0000313" key="11">
    <source>
        <dbReference type="Proteomes" id="UP001149140"/>
    </source>
</evidence>
<dbReference type="Gene3D" id="1.25.40.10">
    <property type="entry name" value="Tetratricopeptide repeat domain"/>
    <property type="match status" value="1"/>
</dbReference>
<evidence type="ECO:0000256" key="7">
    <source>
        <dbReference type="PROSITE-ProRule" id="PRU00221"/>
    </source>
</evidence>
<dbReference type="Pfam" id="PF00400">
    <property type="entry name" value="WD40"/>
    <property type="match status" value="5"/>
</dbReference>
<comment type="similarity">
    <text evidence="1">Belongs to the AfsR/DnrI/RedD regulatory family.</text>
</comment>
<protein>
    <submittedName>
        <fullName evidence="10">Winged helix-turn-helix domain-containing protein</fullName>
    </submittedName>
</protein>
<dbReference type="SUPFAM" id="SSF101898">
    <property type="entry name" value="NHL repeat"/>
    <property type="match status" value="1"/>
</dbReference>
<dbReference type="PANTHER" id="PTHR35807">
    <property type="entry name" value="TRANSCRIPTIONAL REGULATOR REDD-RELATED"/>
    <property type="match status" value="1"/>
</dbReference>
<feature type="repeat" description="WD" evidence="7">
    <location>
        <begin position="1061"/>
        <end position="1102"/>
    </location>
</feature>
<dbReference type="Pfam" id="PF03704">
    <property type="entry name" value="BTAD"/>
    <property type="match status" value="1"/>
</dbReference>
<dbReference type="InterPro" id="IPR049052">
    <property type="entry name" value="nSTAND1"/>
</dbReference>
<evidence type="ECO:0000313" key="10">
    <source>
        <dbReference type="EMBL" id="MDA0166356.1"/>
    </source>
</evidence>
<dbReference type="InterPro" id="IPR015943">
    <property type="entry name" value="WD40/YVTN_repeat-like_dom_sf"/>
</dbReference>
<dbReference type="Pfam" id="PF00486">
    <property type="entry name" value="Trans_reg_C"/>
    <property type="match status" value="1"/>
</dbReference>
<dbReference type="SUPFAM" id="SSF52540">
    <property type="entry name" value="P-loop containing nucleoside triphosphate hydrolases"/>
    <property type="match status" value="1"/>
</dbReference>
<dbReference type="InterPro" id="IPR051677">
    <property type="entry name" value="AfsR-DnrI-RedD_regulator"/>
</dbReference>
<keyword evidence="5 8" id="KW-0238">DNA-binding</keyword>
<comment type="caution">
    <text evidence="10">The sequence shown here is derived from an EMBL/GenBank/DDBJ whole genome shotgun (WGS) entry which is preliminary data.</text>
</comment>
<dbReference type="InterPro" id="IPR027417">
    <property type="entry name" value="P-loop_NTPase"/>
</dbReference>
<dbReference type="PROSITE" id="PS50294">
    <property type="entry name" value="WD_REPEATS_REGION"/>
    <property type="match status" value="2"/>
</dbReference>
<dbReference type="SUPFAM" id="SSF46894">
    <property type="entry name" value="C-terminal effector domain of the bipartite response regulators"/>
    <property type="match status" value="1"/>
</dbReference>
<organism evidence="10 11">
    <name type="scientific">Solirubrobacter ginsenosidimutans</name>
    <dbReference type="NCBI Taxonomy" id="490573"/>
    <lineage>
        <taxon>Bacteria</taxon>
        <taxon>Bacillati</taxon>
        <taxon>Actinomycetota</taxon>
        <taxon>Thermoleophilia</taxon>
        <taxon>Solirubrobacterales</taxon>
        <taxon>Solirubrobacteraceae</taxon>
        <taxon>Solirubrobacter</taxon>
    </lineage>
</organism>
<reference evidence="10" key="1">
    <citation type="submission" date="2022-10" db="EMBL/GenBank/DDBJ databases">
        <title>The WGS of Solirubrobacter ginsenosidimutans DSM 21036.</title>
        <authorList>
            <person name="Jiang Z."/>
        </authorList>
    </citation>
    <scope>NUCLEOTIDE SEQUENCE</scope>
    <source>
        <strain evidence="10">DSM 21036</strain>
    </source>
</reference>
<accession>A0A9X3N0E2</accession>
<dbReference type="PANTHER" id="PTHR35807:SF1">
    <property type="entry name" value="TRANSCRIPTIONAL REGULATOR REDD"/>
    <property type="match status" value="1"/>
</dbReference>
<dbReference type="CDD" id="cd15831">
    <property type="entry name" value="BTAD"/>
    <property type="match status" value="1"/>
</dbReference>
<dbReference type="Pfam" id="PF20703">
    <property type="entry name" value="nSTAND1"/>
    <property type="match status" value="2"/>
</dbReference>
<dbReference type="InterPro" id="IPR001867">
    <property type="entry name" value="OmpR/PhoB-type_DNA-bd"/>
</dbReference>
<keyword evidence="3" id="KW-0677">Repeat</keyword>
<feature type="domain" description="OmpR/PhoB-type" evidence="9">
    <location>
        <begin position="1"/>
        <end position="91"/>
    </location>
</feature>
<dbReference type="PROSITE" id="PS50082">
    <property type="entry name" value="WD_REPEATS_2"/>
    <property type="match status" value="4"/>
</dbReference>
<proteinExistence type="inferred from homology"/>
<dbReference type="SUPFAM" id="SSF48452">
    <property type="entry name" value="TPR-like"/>
    <property type="match status" value="1"/>
</dbReference>
<dbReference type="RefSeq" id="WP_270045613.1">
    <property type="nucleotide sequence ID" value="NZ_JAPDOD010000064.1"/>
</dbReference>
<dbReference type="GO" id="GO:0003677">
    <property type="term" value="F:DNA binding"/>
    <property type="evidence" value="ECO:0007669"/>
    <property type="project" value="UniProtKB-UniRule"/>
</dbReference>
<dbReference type="InterPro" id="IPR011990">
    <property type="entry name" value="TPR-like_helical_dom_sf"/>
</dbReference>
<sequence length="1449" mass="155074">MEFRLLGPLEVIGDEGTTIAIGTGRQRALLALLILRANVLVSNDRLVEELWGAAPPTTAPKMLHNQVSALRQALGRDGPLETLGSAYRLNVGPEERDLDRFEDLVTRGRAAEPEQAAACLRLALDLWRGPPLADLAFEPFAQTEILRLDERRWAVFEAWVEAELTLGRHADLIAELEVAVAEQPLRERLYGALMLALYRCGRQADALETYRRAHHTLVEEIGVEPNGSLRALQQAILDHDPALDPLGDDAIAEIARGYGVADAAIGAIVDESHGDARAARRKAAEWAAAASAGRAANGRAELRAAERELAGDVLVRQALEAPQDDVPSPAVCPYMGLSPFDAAHAPYFFGRERLVAELVARLVGSPLLAVVGASGSGKSSAVRAGLLPALAGGALPGSDRWSVRVMRPGEHPRVQAADLLVVDQFEEVFAVCRDAAERTAFLDALVEHDGQVVLAVRADFYGRCATHERLARLVGAHQVLVGPMRRDELRRAIESPAERAGLRVEPELTDALIADVLDEPGGLPLLSAALLEQWRERDGLVMRHAAYERTGGVRGAVGRLAEHTYTQLSEPEQRAARRTLLRLAGDGDVRRRVPLAELEALDALADSRLVTVDDGAAEVAHEALLREWPRLRGWLDDDAQGRRLHLHVTEAAREWAGAGREPGELYRGARLAAALEWAAVHRGDLNPLEREFLEAGLAAAERETEAQRRANRRLRSLLAGLAVLLVVALGAGVVALHQRGQARHSAVVADANRLGADAVNEDRLDRAVLLARHGVALDDSPTTRSNLLSVLLRNPAVLGEVDTGWRMFATALSPDGRLMALGDERGNLSVYDAATRLPVGRPYWIQGGLIQSASFSPDGRTLALGSVNPAHVSRPLVDLIDPLSGRRRLRIELPSVSKTDPFVYAKVVYLPGVLAVLAGTPGGPPPVLYRVDPASGAIAGRLTLDASPGALSAGGGRLYATGAHRTWELDPRGPAVLRTFAFGDEVAMVSADGRHYALGGPGGRLRLLDLVSGAVESLPAEHAAAISALRFTPDSRTLVSADEAGKLIAWDVASRAIAQRFPGHVGEVGRLDISPDGRTLLSTGADRHTLLWDLSGDQRLDRRFAVGPDFTPIDDTPRGIAISPSGRTLALTQVDGTVDLLDTGTLRRRARLRALVGKAMSIAFSHDGRLLAATGASGRVTLWDARTLAPAGELVGLHAGSQALAFSPDGTLLAAAEAEFGTGRPPQPVRVWDVRTRRLTGFRARTWAALIAFSPNGRQLAIAADERGTEIHDVATGHLVKHIGIGDFAGDGDFSRSVAFSPDGQLLFVGQYDGHGQVYSTQTWKPVGRVFEGHTDRITFAQFSRDGRMLVTAGAEGTVILWDAATHKPIGAPLALTPGAYASVVLAGTHVYAIATTGPGISFDTSPQAWERHACVVGGHELSAQEWADALPGRPLENVCGADYRRVSG</sequence>
<dbReference type="PROSITE" id="PS00678">
    <property type="entry name" value="WD_REPEATS_1"/>
    <property type="match status" value="1"/>
</dbReference>
<keyword evidence="6" id="KW-0804">Transcription</keyword>
<feature type="repeat" description="WD" evidence="7">
    <location>
        <begin position="1152"/>
        <end position="1187"/>
    </location>
</feature>
<dbReference type="PROSITE" id="PS51755">
    <property type="entry name" value="OMPR_PHOB"/>
    <property type="match status" value="1"/>
</dbReference>